<dbReference type="AlphaFoldDB" id="A0A3S0J564"/>
<dbReference type="Proteomes" id="UP000267418">
    <property type="component" value="Unassembled WGS sequence"/>
</dbReference>
<comment type="caution">
    <text evidence="1">The sequence shown here is derived from an EMBL/GenBank/DDBJ whole genome shotgun (WGS) entry which is preliminary data.</text>
</comment>
<dbReference type="RefSeq" id="WP_093199437.1">
    <property type="nucleotide sequence ID" value="NZ_RXOE01000009.1"/>
</dbReference>
<name>A0A3S0J564_9BURK</name>
<sequence>MSGREFCAPDNANYPKWTSWDAFKWQMLPQRLGGGFPHLSDYKDAWVLYNRLRIVAVAKKYQISAVLLGSVAWAEVGGKPDGSKRPMFALRSFDWSGPDWVDRNLTITKPPGQTSFGAVSIQMRAATRELGLDPDSLSYEEELKLVSCLEQDLFNLEIVARHLQGLVLHDYPGADTENLSEEQFVVAGARYNRGIERQLSDIVDSLKATPGSSGREYSSYGRAMVKHREHVESLLGR</sequence>
<protein>
    <submittedName>
        <fullName evidence="1">Uncharacterized protein</fullName>
    </submittedName>
</protein>
<reference evidence="1 2" key="1">
    <citation type="submission" date="2018-12" db="EMBL/GenBank/DDBJ databases">
        <title>The genome of Variovorax gossypii DSM 100435.</title>
        <authorList>
            <person name="Gao J."/>
            <person name="Sun J."/>
        </authorList>
    </citation>
    <scope>NUCLEOTIDE SEQUENCE [LARGE SCALE GENOMIC DNA]</scope>
    <source>
        <strain evidence="1 2">DSM 100435</strain>
    </source>
</reference>
<keyword evidence="2" id="KW-1185">Reference proteome</keyword>
<evidence type="ECO:0000313" key="2">
    <source>
        <dbReference type="Proteomes" id="UP000267418"/>
    </source>
</evidence>
<proteinExistence type="predicted"/>
<accession>A0A3S0J564</accession>
<gene>
    <name evidence="1" type="ORF">EJP69_25775</name>
</gene>
<dbReference type="OrthoDB" id="8812843at2"/>
<dbReference type="EMBL" id="RXOE01000009">
    <property type="protein sequence ID" value="RTQ31457.1"/>
    <property type="molecule type" value="Genomic_DNA"/>
</dbReference>
<evidence type="ECO:0000313" key="1">
    <source>
        <dbReference type="EMBL" id="RTQ31457.1"/>
    </source>
</evidence>
<organism evidence="1 2">
    <name type="scientific">Variovorax gossypii</name>
    <dbReference type="NCBI Taxonomy" id="1679495"/>
    <lineage>
        <taxon>Bacteria</taxon>
        <taxon>Pseudomonadati</taxon>
        <taxon>Pseudomonadota</taxon>
        <taxon>Betaproteobacteria</taxon>
        <taxon>Burkholderiales</taxon>
        <taxon>Comamonadaceae</taxon>
        <taxon>Variovorax</taxon>
    </lineage>
</organism>